<reference evidence="6 7" key="1">
    <citation type="submission" date="2018-08" db="EMBL/GenBank/DDBJ databases">
        <title>Recombination of ecologically and evolutionarily significant loci maintains genetic cohesion in the Pseudomonas syringae species complex.</title>
        <authorList>
            <person name="Dillon M."/>
            <person name="Thakur S."/>
            <person name="Almeida R.N.D."/>
            <person name="Weir B.S."/>
            <person name="Guttman D.S."/>
        </authorList>
    </citation>
    <scope>NUCLEOTIDE SEQUENCE [LARGE SCALE GENOMIC DNA]</scope>
    <source>
        <strain evidence="6 7">ICMP 15201</strain>
    </source>
</reference>
<dbReference type="InterPro" id="IPR029039">
    <property type="entry name" value="Flavoprotein-like_sf"/>
</dbReference>
<dbReference type="GO" id="GO:0008752">
    <property type="term" value="F:FMN reductase [NAD(P)H] activity"/>
    <property type="evidence" value="ECO:0007669"/>
    <property type="project" value="InterPro"/>
</dbReference>
<evidence type="ECO:0000256" key="3">
    <source>
        <dbReference type="ARBA" id="ARBA00022643"/>
    </source>
</evidence>
<feature type="domain" description="NADPH-dependent FMN reductase-like" evidence="5">
    <location>
        <begin position="132"/>
        <end position="274"/>
    </location>
</feature>
<dbReference type="InterPro" id="IPR051814">
    <property type="entry name" value="NAD(P)H-dep_FMN_reductase"/>
</dbReference>
<dbReference type="EMBL" id="RBPH01000053">
    <property type="protein sequence ID" value="RMN84037.1"/>
    <property type="molecule type" value="Genomic_DNA"/>
</dbReference>
<dbReference type="InterPro" id="IPR020048">
    <property type="entry name" value="NADPH-dep_FMN_reduc_SsuE"/>
</dbReference>
<comment type="caution">
    <text evidence="6">The sequence shown here is derived from an EMBL/GenBank/DDBJ whole genome shotgun (WGS) entry which is preliminary data.</text>
</comment>
<comment type="similarity">
    <text evidence="1">Belongs to the SsuE family.</text>
</comment>
<gene>
    <name evidence="6" type="ORF">ALQ53_04605</name>
</gene>
<evidence type="ECO:0000256" key="4">
    <source>
        <dbReference type="ARBA" id="ARBA00023002"/>
    </source>
</evidence>
<keyword evidence="2" id="KW-0285">Flavoprotein</keyword>
<sequence length="324" mass="35148">MCSQGNSNSKRKTWCLSARLTSLAGAASSVNCWDRPAWCRRVLRSATDRGRCEPCPVPANVAGIFLPVERQLTVALATAFQQLSAGASVMCARRRCAATDFPPAVPGHRDDCLGLAHKLLYRVTLIARNSRMLVVSLSGSPSLKSRSGVVLAHASSWLQSHGVAVTTLRIRDFNAEDLLFARFDSPQVVEFVEAVRQADGLLIGTPVYKASFSGALKTLLDLLPERALHGKVVLPLATGGSIAHMLAVDYALKPVLSTLKSQEVLHGIFAIDTQVSYGDNEEGGTLDEILTERLHEGLEHFYHGLQRRLQARHKQAGGHLQLAL</sequence>
<dbReference type="SUPFAM" id="SSF52218">
    <property type="entry name" value="Flavoproteins"/>
    <property type="match status" value="1"/>
</dbReference>
<organism evidence="6 7">
    <name type="scientific">Pseudomonas cannabina</name>
    <dbReference type="NCBI Taxonomy" id="86840"/>
    <lineage>
        <taxon>Bacteria</taxon>
        <taxon>Pseudomonadati</taxon>
        <taxon>Pseudomonadota</taxon>
        <taxon>Gammaproteobacteria</taxon>
        <taxon>Pseudomonadales</taxon>
        <taxon>Pseudomonadaceae</taxon>
        <taxon>Pseudomonas</taxon>
    </lineage>
</organism>
<evidence type="ECO:0000313" key="6">
    <source>
        <dbReference type="EMBL" id="RMN84037.1"/>
    </source>
</evidence>
<dbReference type="Pfam" id="PF03358">
    <property type="entry name" value="FMN_red"/>
    <property type="match status" value="1"/>
</dbReference>
<keyword evidence="3" id="KW-0288">FMN</keyword>
<protein>
    <recommendedName>
        <fullName evidence="5">NADPH-dependent FMN reductase-like domain-containing protein</fullName>
    </recommendedName>
</protein>
<dbReference type="GO" id="GO:0046306">
    <property type="term" value="P:alkanesulfonate catabolic process"/>
    <property type="evidence" value="ECO:0007669"/>
    <property type="project" value="InterPro"/>
</dbReference>
<name>A0AB37QEF7_PSECA</name>
<dbReference type="AlphaFoldDB" id="A0AB37QEF7"/>
<evidence type="ECO:0000256" key="2">
    <source>
        <dbReference type="ARBA" id="ARBA00022630"/>
    </source>
</evidence>
<dbReference type="Proteomes" id="UP000269335">
    <property type="component" value="Unassembled WGS sequence"/>
</dbReference>
<keyword evidence="4" id="KW-0560">Oxidoreductase</keyword>
<dbReference type="InterPro" id="IPR005025">
    <property type="entry name" value="FMN_Rdtase-like_dom"/>
</dbReference>
<dbReference type="PANTHER" id="PTHR43408">
    <property type="entry name" value="FMN REDUCTASE (NADPH)"/>
    <property type="match status" value="1"/>
</dbReference>
<dbReference type="Gene3D" id="3.40.50.360">
    <property type="match status" value="1"/>
</dbReference>
<proteinExistence type="inferred from homology"/>
<dbReference type="NCBIfam" id="TIGR03567">
    <property type="entry name" value="FMN_reduc_SsuE"/>
    <property type="match status" value="1"/>
</dbReference>
<dbReference type="GO" id="GO:0016655">
    <property type="term" value="F:oxidoreductase activity, acting on NAD(P)H, quinone or similar compound as acceptor"/>
    <property type="evidence" value="ECO:0007669"/>
    <property type="project" value="UniProtKB-ARBA"/>
</dbReference>
<evidence type="ECO:0000313" key="7">
    <source>
        <dbReference type="Proteomes" id="UP000269335"/>
    </source>
</evidence>
<accession>A0AB37QEF7</accession>
<dbReference type="PANTHER" id="PTHR43408:SF1">
    <property type="entry name" value="FMN REDUCTASE (NADPH)"/>
    <property type="match status" value="1"/>
</dbReference>
<evidence type="ECO:0000259" key="5">
    <source>
        <dbReference type="Pfam" id="PF03358"/>
    </source>
</evidence>
<evidence type="ECO:0000256" key="1">
    <source>
        <dbReference type="ARBA" id="ARBA00005990"/>
    </source>
</evidence>
<dbReference type="NCBIfam" id="NF007859">
    <property type="entry name" value="PRK10569.1"/>
    <property type="match status" value="1"/>
</dbReference>